<dbReference type="GO" id="GO:0015095">
    <property type="term" value="F:magnesium ion transmembrane transporter activity"/>
    <property type="evidence" value="ECO:0007669"/>
    <property type="project" value="TreeGrafter"/>
</dbReference>
<proteinExistence type="inferred from homology"/>
<accession>A0A2M7BVB8</accession>
<dbReference type="GO" id="GO:0015087">
    <property type="term" value="F:cobalt ion transmembrane transporter activity"/>
    <property type="evidence" value="ECO:0007669"/>
    <property type="project" value="TreeGrafter"/>
</dbReference>
<dbReference type="InterPro" id="IPR045863">
    <property type="entry name" value="CorA_TM1_TM2"/>
</dbReference>
<dbReference type="Proteomes" id="UP000229894">
    <property type="component" value="Unassembled WGS sequence"/>
</dbReference>
<evidence type="ECO:0000256" key="3">
    <source>
        <dbReference type="ARBA" id="ARBA00022448"/>
    </source>
</evidence>
<keyword evidence="5 8" id="KW-0812">Transmembrane</keyword>
<evidence type="ECO:0008006" key="11">
    <source>
        <dbReference type="Google" id="ProtNLM"/>
    </source>
</evidence>
<evidence type="ECO:0000313" key="10">
    <source>
        <dbReference type="Proteomes" id="UP000229894"/>
    </source>
</evidence>
<dbReference type="PANTHER" id="PTHR46494:SF1">
    <property type="entry name" value="CORA FAMILY METAL ION TRANSPORTER (EUROFUNG)"/>
    <property type="match status" value="1"/>
</dbReference>
<evidence type="ECO:0000256" key="5">
    <source>
        <dbReference type="ARBA" id="ARBA00022692"/>
    </source>
</evidence>
<evidence type="ECO:0000256" key="8">
    <source>
        <dbReference type="SAM" id="Phobius"/>
    </source>
</evidence>
<evidence type="ECO:0000256" key="1">
    <source>
        <dbReference type="ARBA" id="ARBA00004651"/>
    </source>
</evidence>
<sequence>MFAVPYSLLIKFMKKITANNITWIDIEKPGQNDLDEIKERFHLHPFIANQFLPPIHRPKIEEYPDQLFIVLHFPVFNPKKQETKPVELDFIITADTLITSHIGKIPDLETFFNDCQLQDYHQSQYFQGLGYLLFGLLDWLVDACLPMLDHIGEKIEIIETHVFEGREKEMLSKIALVKKDLIDFRRAVKPQRSVLEILEKKSPRLFGAGLKPAAQEVVGSCIRVWNVLENHHELISSIEQTNNSLLSYKLGDIMKFLTVVSFITFPLSVIVGFFGMNVFDKIPVVRENTLTWPFILFGMIISTTIMVFYFKRKKWL</sequence>
<evidence type="ECO:0000313" key="9">
    <source>
        <dbReference type="EMBL" id="PIV10513.1"/>
    </source>
</evidence>
<gene>
    <name evidence="9" type="ORF">COS49_00030</name>
</gene>
<comment type="subcellular location">
    <subcellularLocation>
        <location evidence="1">Cell membrane</location>
        <topology evidence="1">Multi-pass membrane protein</topology>
    </subcellularLocation>
</comment>
<dbReference type="Gene3D" id="1.20.58.340">
    <property type="entry name" value="Magnesium transport protein CorA, transmembrane region"/>
    <property type="match status" value="2"/>
</dbReference>
<feature type="transmembrane region" description="Helical" evidence="8">
    <location>
        <begin position="291"/>
        <end position="310"/>
    </location>
</feature>
<keyword evidence="7 8" id="KW-0472">Membrane</keyword>
<comment type="caution">
    <text evidence="9">The sequence shown here is derived from an EMBL/GenBank/DDBJ whole genome shotgun (WGS) entry which is preliminary data.</text>
</comment>
<organism evidence="9 10">
    <name type="scientific">Candidatus Portnoybacteria bacterium CG03_land_8_20_14_0_80_41_10</name>
    <dbReference type="NCBI Taxonomy" id="1974808"/>
    <lineage>
        <taxon>Bacteria</taxon>
        <taxon>Candidatus Portnoyibacteriota</taxon>
    </lineage>
</organism>
<protein>
    <recommendedName>
        <fullName evidence="11">Magnesium transport protein CorA</fullName>
    </recommendedName>
</protein>
<comment type="similarity">
    <text evidence="2">Belongs to the CorA metal ion transporter (MIT) (TC 1.A.35) family.</text>
</comment>
<keyword evidence="4" id="KW-1003">Cell membrane</keyword>
<evidence type="ECO:0000256" key="6">
    <source>
        <dbReference type="ARBA" id="ARBA00022989"/>
    </source>
</evidence>
<evidence type="ECO:0000256" key="2">
    <source>
        <dbReference type="ARBA" id="ARBA00009765"/>
    </source>
</evidence>
<evidence type="ECO:0000256" key="7">
    <source>
        <dbReference type="ARBA" id="ARBA00023136"/>
    </source>
</evidence>
<dbReference type="Pfam" id="PF01544">
    <property type="entry name" value="CorA"/>
    <property type="match status" value="1"/>
</dbReference>
<dbReference type="GO" id="GO:0005886">
    <property type="term" value="C:plasma membrane"/>
    <property type="evidence" value="ECO:0007669"/>
    <property type="project" value="UniProtKB-SubCell"/>
</dbReference>
<dbReference type="GO" id="GO:0000287">
    <property type="term" value="F:magnesium ion binding"/>
    <property type="evidence" value="ECO:0007669"/>
    <property type="project" value="TreeGrafter"/>
</dbReference>
<keyword evidence="3" id="KW-0813">Transport</keyword>
<dbReference type="InterPro" id="IPR002523">
    <property type="entry name" value="MgTranspt_CorA/ZnTranspt_ZntB"/>
</dbReference>
<dbReference type="PANTHER" id="PTHR46494">
    <property type="entry name" value="CORA FAMILY METAL ION TRANSPORTER (EUROFUNG)"/>
    <property type="match status" value="1"/>
</dbReference>
<keyword evidence="6 8" id="KW-1133">Transmembrane helix</keyword>
<dbReference type="GO" id="GO:0050897">
    <property type="term" value="F:cobalt ion binding"/>
    <property type="evidence" value="ECO:0007669"/>
    <property type="project" value="TreeGrafter"/>
</dbReference>
<dbReference type="InterPro" id="IPR045861">
    <property type="entry name" value="CorA_cytoplasmic_dom"/>
</dbReference>
<feature type="transmembrane region" description="Helical" evidence="8">
    <location>
        <begin position="256"/>
        <end position="279"/>
    </location>
</feature>
<dbReference type="EMBL" id="PEUX01000001">
    <property type="protein sequence ID" value="PIV10513.1"/>
    <property type="molecule type" value="Genomic_DNA"/>
</dbReference>
<dbReference type="CDD" id="cd12822">
    <property type="entry name" value="TmCorA-like"/>
    <property type="match status" value="1"/>
</dbReference>
<dbReference type="AlphaFoldDB" id="A0A2M7BVB8"/>
<dbReference type="SUPFAM" id="SSF144083">
    <property type="entry name" value="Magnesium transport protein CorA, transmembrane region"/>
    <property type="match status" value="1"/>
</dbReference>
<dbReference type="Gene3D" id="3.30.460.20">
    <property type="entry name" value="CorA soluble domain-like"/>
    <property type="match status" value="1"/>
</dbReference>
<evidence type="ECO:0000256" key="4">
    <source>
        <dbReference type="ARBA" id="ARBA00022475"/>
    </source>
</evidence>
<name>A0A2M7BVB8_9BACT</name>
<dbReference type="SUPFAM" id="SSF143865">
    <property type="entry name" value="CorA soluble domain-like"/>
    <property type="match status" value="1"/>
</dbReference>
<reference evidence="10" key="1">
    <citation type="submission" date="2017-09" db="EMBL/GenBank/DDBJ databases">
        <title>Depth-based differentiation of microbial function through sediment-hosted aquifers and enrichment of novel symbionts in the deep terrestrial subsurface.</title>
        <authorList>
            <person name="Probst A.J."/>
            <person name="Ladd B."/>
            <person name="Jarett J.K."/>
            <person name="Geller-Mcgrath D.E."/>
            <person name="Sieber C.M.K."/>
            <person name="Emerson J.B."/>
            <person name="Anantharaman K."/>
            <person name="Thomas B.C."/>
            <person name="Malmstrom R."/>
            <person name="Stieglmeier M."/>
            <person name="Klingl A."/>
            <person name="Woyke T."/>
            <person name="Ryan C.M."/>
            <person name="Banfield J.F."/>
        </authorList>
    </citation>
    <scope>NUCLEOTIDE SEQUENCE [LARGE SCALE GENOMIC DNA]</scope>
</reference>